<dbReference type="InterPro" id="IPR002197">
    <property type="entry name" value="HTH_Fis"/>
</dbReference>
<protein>
    <submittedName>
        <fullName evidence="3">Acetoin catabolism regulatory protein</fullName>
    </submittedName>
</protein>
<proteinExistence type="predicted"/>
<dbReference type="GO" id="GO:0043565">
    <property type="term" value="F:sequence-specific DNA binding"/>
    <property type="evidence" value="ECO:0007669"/>
    <property type="project" value="InterPro"/>
</dbReference>
<dbReference type="RefSeq" id="WP_115730263.1">
    <property type="nucleotide sequence ID" value="NZ_BAAAVY010000010.1"/>
</dbReference>
<name>A0A380WFM3_AMIAI</name>
<evidence type="ECO:0000259" key="2">
    <source>
        <dbReference type="Pfam" id="PF02954"/>
    </source>
</evidence>
<dbReference type="AlphaFoldDB" id="A0A380WFM3"/>
<feature type="domain" description="GAF" evidence="1">
    <location>
        <begin position="65"/>
        <end position="195"/>
    </location>
</feature>
<dbReference type="PRINTS" id="PR01590">
    <property type="entry name" value="HTHFIS"/>
</dbReference>
<dbReference type="Pfam" id="PF01590">
    <property type="entry name" value="GAF"/>
    <property type="match status" value="1"/>
</dbReference>
<dbReference type="Proteomes" id="UP000254701">
    <property type="component" value="Unassembled WGS sequence"/>
</dbReference>
<gene>
    <name evidence="3" type="primary">acoR_2</name>
    <name evidence="3" type="ORF">NCTC10684_01015</name>
</gene>
<sequence length="321" mass="34675">MRGTTVTEHADKVQAALRSSEAARSALVASWQRSSHHHLDPTYRSPPKRLTEAELVFARQRIEPLIAVAQTSLDRLYLAVGGVGCCVLLADRDGVPVERRGALADDETFHDWGLWTGTVWSEESEGTNGIGTCLVEQRPLTIHRGQHFLTRNTALSCTTTPIFDHEGKLAAALDVSSCRADLTEGFVNLIALAVGDAARRIEADNFRLAFPDARIMLAPVAERSAGALLAIDADDLVVGATRSARQALGLTAESFAKPMPAADLLGGSVVAERELREAERAVLQRALARADGNVALAARMLGISRATLHRKINRLDVHRTN</sequence>
<dbReference type="Gene3D" id="1.10.10.60">
    <property type="entry name" value="Homeodomain-like"/>
    <property type="match status" value="1"/>
</dbReference>
<evidence type="ECO:0000313" key="4">
    <source>
        <dbReference type="Proteomes" id="UP000254701"/>
    </source>
</evidence>
<evidence type="ECO:0000259" key="1">
    <source>
        <dbReference type="Pfam" id="PF01590"/>
    </source>
</evidence>
<dbReference type="EMBL" id="UFSM01000001">
    <property type="protein sequence ID" value="SUU87813.1"/>
    <property type="molecule type" value="Genomic_DNA"/>
</dbReference>
<organism evidence="3 4">
    <name type="scientific">Aminobacter aminovorans</name>
    <name type="common">Chelatobacter heintzii</name>
    <dbReference type="NCBI Taxonomy" id="83263"/>
    <lineage>
        <taxon>Bacteria</taxon>
        <taxon>Pseudomonadati</taxon>
        <taxon>Pseudomonadota</taxon>
        <taxon>Alphaproteobacteria</taxon>
        <taxon>Hyphomicrobiales</taxon>
        <taxon>Phyllobacteriaceae</taxon>
        <taxon>Aminobacter</taxon>
    </lineage>
</organism>
<dbReference type="OrthoDB" id="9805953at2"/>
<dbReference type="SUPFAM" id="SSF46689">
    <property type="entry name" value="Homeodomain-like"/>
    <property type="match status" value="1"/>
</dbReference>
<dbReference type="InterPro" id="IPR003018">
    <property type="entry name" value="GAF"/>
</dbReference>
<accession>A0A380WFM3</accession>
<reference evidence="3 4" key="1">
    <citation type="submission" date="2018-06" db="EMBL/GenBank/DDBJ databases">
        <authorList>
            <consortium name="Pathogen Informatics"/>
            <person name="Doyle S."/>
        </authorList>
    </citation>
    <scope>NUCLEOTIDE SEQUENCE [LARGE SCALE GENOMIC DNA]</scope>
    <source>
        <strain evidence="3 4">NCTC10684</strain>
    </source>
</reference>
<feature type="domain" description="DNA binding HTH" evidence="2">
    <location>
        <begin position="275"/>
        <end position="314"/>
    </location>
</feature>
<dbReference type="Pfam" id="PF02954">
    <property type="entry name" value="HTH_8"/>
    <property type="match status" value="1"/>
</dbReference>
<evidence type="ECO:0000313" key="3">
    <source>
        <dbReference type="EMBL" id="SUU87813.1"/>
    </source>
</evidence>
<dbReference type="InterPro" id="IPR029016">
    <property type="entry name" value="GAF-like_dom_sf"/>
</dbReference>
<dbReference type="SUPFAM" id="SSF55781">
    <property type="entry name" value="GAF domain-like"/>
    <property type="match status" value="1"/>
</dbReference>
<dbReference type="InterPro" id="IPR009057">
    <property type="entry name" value="Homeodomain-like_sf"/>
</dbReference>
<dbReference type="Gene3D" id="3.30.450.40">
    <property type="match status" value="1"/>
</dbReference>